<dbReference type="AlphaFoldDB" id="A0A0A9E2K8"/>
<evidence type="ECO:0000313" key="2">
    <source>
        <dbReference type="EMBL" id="JAD92095.1"/>
    </source>
</evidence>
<reference evidence="2" key="1">
    <citation type="submission" date="2014-09" db="EMBL/GenBank/DDBJ databases">
        <authorList>
            <person name="Magalhaes I.L.F."/>
            <person name="Oliveira U."/>
            <person name="Santos F.R."/>
            <person name="Vidigal T.H.D.A."/>
            <person name="Brescovit A.D."/>
            <person name="Santos A.J."/>
        </authorList>
    </citation>
    <scope>NUCLEOTIDE SEQUENCE</scope>
    <source>
        <tissue evidence="2">Shoot tissue taken approximately 20 cm above the soil surface</tissue>
    </source>
</reference>
<feature type="region of interest" description="Disordered" evidence="1">
    <location>
        <begin position="1"/>
        <end position="42"/>
    </location>
</feature>
<organism evidence="2">
    <name type="scientific">Arundo donax</name>
    <name type="common">Giant reed</name>
    <name type="synonym">Donax arundinaceus</name>
    <dbReference type="NCBI Taxonomy" id="35708"/>
    <lineage>
        <taxon>Eukaryota</taxon>
        <taxon>Viridiplantae</taxon>
        <taxon>Streptophyta</taxon>
        <taxon>Embryophyta</taxon>
        <taxon>Tracheophyta</taxon>
        <taxon>Spermatophyta</taxon>
        <taxon>Magnoliopsida</taxon>
        <taxon>Liliopsida</taxon>
        <taxon>Poales</taxon>
        <taxon>Poaceae</taxon>
        <taxon>PACMAD clade</taxon>
        <taxon>Arundinoideae</taxon>
        <taxon>Arundineae</taxon>
        <taxon>Arundo</taxon>
    </lineage>
</organism>
<protein>
    <submittedName>
        <fullName evidence="2">Uncharacterized protein</fullName>
    </submittedName>
</protein>
<name>A0A0A9E2K8_ARUDO</name>
<evidence type="ECO:0000256" key="1">
    <source>
        <dbReference type="SAM" id="MobiDB-lite"/>
    </source>
</evidence>
<accession>A0A0A9E2K8</accession>
<sequence length="42" mass="4578">MLTKRIQEQEPLNTSMPIGSSGMLIQMKKSTSGGRVGRSGRE</sequence>
<proteinExistence type="predicted"/>
<dbReference type="EMBL" id="GBRH01205800">
    <property type="protein sequence ID" value="JAD92095.1"/>
    <property type="molecule type" value="Transcribed_RNA"/>
</dbReference>
<reference evidence="2" key="2">
    <citation type="journal article" date="2015" name="Data Brief">
        <title>Shoot transcriptome of the giant reed, Arundo donax.</title>
        <authorList>
            <person name="Barrero R.A."/>
            <person name="Guerrero F.D."/>
            <person name="Moolhuijzen P."/>
            <person name="Goolsby J.A."/>
            <person name="Tidwell J."/>
            <person name="Bellgard S.E."/>
            <person name="Bellgard M.I."/>
        </authorList>
    </citation>
    <scope>NUCLEOTIDE SEQUENCE</scope>
    <source>
        <tissue evidence="2">Shoot tissue taken approximately 20 cm above the soil surface</tissue>
    </source>
</reference>